<keyword evidence="3 11" id="KW-0812">Transmembrane</keyword>
<sequence length="344" mass="38055">MVVCKCRKATKLYCFVHKAPVCAECVCFPEHQFCVVKTYSDWVIDGDYDWPPKCSSCEQILEDEKTATTRLGCLHILHSSCLQSHLQSFPPHTAPAGYVCPTCSTSVWPPNKFFKDSESALYSRLKSVISETSVATTLLGSDISIQATPTRDPPPAFAVGPLAEVAVPVTGSSEIELVVTSPSTTGVDAANGSNDLGVRHVNHLQPGAMTRKSSVRGDRTNFGGHVDYEDDQDHDGSRHKYTRRGPAYRQIFKYLLPFWTPALPGLPVTAPTWKDGRETLEAEELIDGKRRRRQRSSTFDVRKVILALAIMSCMATAMLLYYRLAQSAGQNIEEAEDELGIRRV</sequence>
<dbReference type="SUPFAM" id="SSF57850">
    <property type="entry name" value="RING/U-box"/>
    <property type="match status" value="1"/>
</dbReference>
<keyword evidence="5 9" id="KW-0863">Zinc-finger</keyword>
<dbReference type="PROSITE" id="PS50089">
    <property type="entry name" value="ZF_RING_2"/>
    <property type="match status" value="1"/>
</dbReference>
<gene>
    <name evidence="13" type="ORF">CSSPTR1EN2_LOCUS14456</name>
</gene>
<protein>
    <recommendedName>
        <fullName evidence="12">RING-type domain-containing protein</fullName>
    </recommendedName>
</protein>
<evidence type="ECO:0000256" key="5">
    <source>
        <dbReference type="ARBA" id="ARBA00022771"/>
    </source>
</evidence>
<organism evidence="13 14">
    <name type="scientific">Sphagnum troendelagicum</name>
    <dbReference type="NCBI Taxonomy" id="128251"/>
    <lineage>
        <taxon>Eukaryota</taxon>
        <taxon>Viridiplantae</taxon>
        <taxon>Streptophyta</taxon>
        <taxon>Embryophyta</taxon>
        <taxon>Bryophyta</taxon>
        <taxon>Sphagnophytina</taxon>
        <taxon>Sphagnopsida</taxon>
        <taxon>Sphagnales</taxon>
        <taxon>Sphagnaceae</taxon>
        <taxon>Sphagnum</taxon>
    </lineage>
</organism>
<dbReference type="PANTHER" id="PTHR12981:SF0">
    <property type="entry name" value="ZINC FINGER PROTEIN-LIKE 1"/>
    <property type="match status" value="1"/>
</dbReference>
<keyword evidence="8 11" id="KW-0472">Membrane</keyword>
<keyword evidence="6" id="KW-0862">Zinc</keyword>
<feature type="domain" description="RING-type" evidence="12">
    <location>
        <begin position="54"/>
        <end position="104"/>
    </location>
</feature>
<dbReference type="Pfam" id="PF25993">
    <property type="entry name" value="zf-B_box_ZFPL1"/>
    <property type="match status" value="1"/>
</dbReference>
<evidence type="ECO:0000256" key="3">
    <source>
        <dbReference type="ARBA" id="ARBA00022692"/>
    </source>
</evidence>
<evidence type="ECO:0000256" key="6">
    <source>
        <dbReference type="ARBA" id="ARBA00022833"/>
    </source>
</evidence>
<feature type="region of interest" description="Disordered" evidence="10">
    <location>
        <begin position="206"/>
        <end position="240"/>
    </location>
</feature>
<dbReference type="Proteomes" id="UP001497512">
    <property type="component" value="Chromosome 3"/>
</dbReference>
<dbReference type="InterPro" id="IPR013083">
    <property type="entry name" value="Znf_RING/FYVE/PHD"/>
</dbReference>
<evidence type="ECO:0000256" key="2">
    <source>
        <dbReference type="ARBA" id="ARBA00005561"/>
    </source>
</evidence>
<dbReference type="Gene3D" id="3.30.40.10">
    <property type="entry name" value="Zinc/RING finger domain, C3HC4 (zinc finger)"/>
    <property type="match status" value="1"/>
</dbReference>
<dbReference type="Pfam" id="PF25998">
    <property type="entry name" value="U-box_ZFPL1"/>
    <property type="match status" value="1"/>
</dbReference>
<reference evidence="13" key="1">
    <citation type="submission" date="2024-02" db="EMBL/GenBank/DDBJ databases">
        <authorList>
            <consortium name="ELIXIR-Norway"/>
            <consortium name="Elixir Norway"/>
        </authorList>
    </citation>
    <scope>NUCLEOTIDE SEQUENCE</scope>
</reference>
<evidence type="ECO:0000256" key="4">
    <source>
        <dbReference type="ARBA" id="ARBA00022723"/>
    </source>
</evidence>
<accession>A0ABP0UDB3</accession>
<evidence type="ECO:0000313" key="14">
    <source>
        <dbReference type="Proteomes" id="UP001497512"/>
    </source>
</evidence>
<evidence type="ECO:0000256" key="9">
    <source>
        <dbReference type="PROSITE-ProRule" id="PRU00175"/>
    </source>
</evidence>
<evidence type="ECO:0000313" key="13">
    <source>
        <dbReference type="EMBL" id="CAK9219381.1"/>
    </source>
</evidence>
<dbReference type="EMBL" id="OZ019895">
    <property type="protein sequence ID" value="CAK9219381.1"/>
    <property type="molecule type" value="Genomic_DNA"/>
</dbReference>
<dbReference type="InterPro" id="IPR058731">
    <property type="entry name" value="Znf-B_box_ZFPL1-like"/>
</dbReference>
<comment type="similarity">
    <text evidence="2">Belongs to the ZFPL1 family.</text>
</comment>
<evidence type="ECO:0000256" key="10">
    <source>
        <dbReference type="SAM" id="MobiDB-lite"/>
    </source>
</evidence>
<evidence type="ECO:0000256" key="1">
    <source>
        <dbReference type="ARBA" id="ARBA00004167"/>
    </source>
</evidence>
<name>A0ABP0UDB3_9BRYO</name>
<comment type="subcellular location">
    <subcellularLocation>
        <location evidence="1">Membrane</location>
        <topology evidence="1">Single-pass membrane protein</topology>
    </subcellularLocation>
</comment>
<evidence type="ECO:0000256" key="7">
    <source>
        <dbReference type="ARBA" id="ARBA00022989"/>
    </source>
</evidence>
<dbReference type="PANTHER" id="PTHR12981">
    <property type="entry name" value="ZINC FINGER PROTEIN-LIKE 1"/>
    <property type="match status" value="1"/>
</dbReference>
<dbReference type="InterPro" id="IPR001841">
    <property type="entry name" value="Znf_RING"/>
</dbReference>
<evidence type="ECO:0000256" key="8">
    <source>
        <dbReference type="ARBA" id="ARBA00023136"/>
    </source>
</evidence>
<evidence type="ECO:0000259" key="12">
    <source>
        <dbReference type="PROSITE" id="PS50089"/>
    </source>
</evidence>
<keyword evidence="7 11" id="KW-1133">Transmembrane helix</keyword>
<proteinExistence type="inferred from homology"/>
<keyword evidence="4" id="KW-0479">Metal-binding</keyword>
<feature type="transmembrane region" description="Helical" evidence="11">
    <location>
        <begin position="304"/>
        <end position="322"/>
    </location>
</feature>
<dbReference type="InterPro" id="IPR039043">
    <property type="entry name" value="ZFPL1"/>
</dbReference>
<keyword evidence="14" id="KW-1185">Reference proteome</keyword>
<dbReference type="InterPro" id="IPR058730">
    <property type="entry name" value="U-box_ZFPL1-like"/>
</dbReference>
<evidence type="ECO:0000256" key="11">
    <source>
        <dbReference type="SAM" id="Phobius"/>
    </source>
</evidence>